<evidence type="ECO:0000313" key="2">
    <source>
        <dbReference type="EMBL" id="CAB1276677.1"/>
    </source>
</evidence>
<dbReference type="Gene3D" id="3.30.310.170">
    <property type="entry name" value="Outer membrane protein assembly factor BamC"/>
    <property type="match status" value="1"/>
</dbReference>
<dbReference type="EMBL" id="LR778175">
    <property type="protein sequence ID" value="CAB1276677.1"/>
    <property type="molecule type" value="Genomic_DNA"/>
</dbReference>
<name>A0A7G1QBJ4_9GAMM</name>
<dbReference type="Proteomes" id="UP000516072">
    <property type="component" value="Chromosome"/>
</dbReference>
<keyword evidence="2" id="KW-0449">Lipoprotein</keyword>
<feature type="chain" id="PRO_5028838401" evidence="1">
    <location>
        <begin position="24"/>
        <end position="338"/>
    </location>
</feature>
<proteinExistence type="predicted"/>
<evidence type="ECO:0000256" key="1">
    <source>
        <dbReference type="SAM" id="SignalP"/>
    </source>
</evidence>
<dbReference type="InterPro" id="IPR042268">
    <property type="entry name" value="BamC_C"/>
</dbReference>
<dbReference type="PROSITE" id="PS51257">
    <property type="entry name" value="PROKAR_LIPOPROTEIN"/>
    <property type="match status" value="1"/>
</dbReference>
<evidence type="ECO:0000313" key="3">
    <source>
        <dbReference type="Proteomes" id="UP000516072"/>
    </source>
</evidence>
<reference evidence="2 3" key="1">
    <citation type="submission" date="2020-03" db="EMBL/GenBank/DDBJ databases">
        <authorList>
            <person name="Picone N."/>
        </authorList>
    </citation>
    <scope>NUCLEOTIDE SEQUENCE [LARGE SCALE GENOMIC DNA]</scope>
    <source>
        <strain evidence="2">NSCAC1</strain>
    </source>
</reference>
<dbReference type="AlphaFoldDB" id="A0A7G1QBJ4"/>
<keyword evidence="1" id="KW-0732">Signal</keyword>
<dbReference type="InterPro" id="IPR010653">
    <property type="entry name" value="NlpB/DapX"/>
</dbReference>
<accession>A0A7G1QBJ4</accession>
<dbReference type="KEGG" id="ntg:NSCAC_1291"/>
<dbReference type="Pfam" id="PF06804">
    <property type="entry name" value="Lipoprotein_18"/>
    <property type="match status" value="1"/>
</dbReference>
<feature type="signal peptide" evidence="1">
    <location>
        <begin position="1"/>
        <end position="23"/>
    </location>
</feature>
<sequence length="338" mass="38904">MLWSRNGWIILMCATTVILSSCARTFSALDKIVPDNTKKYREAKALPPLEIPPNLSINNIHDDIKETSTNKATYLEYKEQATNPLREIYGIKSDEKPYIEGEGKKRQLVVPESLEQVWSRIHGFWLENNFKIKAEDIRIGFMDVIGNTNQDNYRVQIEHGEVPQHSIIHLKQRGKSINPQQEEAAFRSLADYLGVLHAQDLAVKEEESDYQSKQKVSVLEQGTVLEVDKDFSHVWEEVGLILDRKGFTVDDHSRSRGIYYIRYNDPFLDDDKEKKKTLGSKLAFWKKKDSKSKQNQYQIKLISDGPSTRIVILDKKGNKDETQVSKHLLSLIGEQLSE</sequence>
<protein>
    <submittedName>
        <fullName evidence="2">NlpB/DapX lipoprotein</fullName>
    </submittedName>
</protein>
<organism evidence="2 3">
    <name type="scientific">Candidatus Nitrosacidococcus tergens</name>
    <dbReference type="NCBI Taxonomy" id="553981"/>
    <lineage>
        <taxon>Bacteria</taxon>
        <taxon>Pseudomonadati</taxon>
        <taxon>Pseudomonadota</taxon>
        <taxon>Gammaproteobacteria</taxon>
        <taxon>Chromatiales</taxon>
        <taxon>Chromatiaceae</taxon>
        <taxon>Candidatus Nitrosacidococcus</taxon>
    </lineage>
</organism>
<keyword evidence="3" id="KW-1185">Reference proteome</keyword>
<gene>
    <name evidence="2" type="ORF">NSCAC_1291</name>
</gene>